<dbReference type="GO" id="GO:0005737">
    <property type="term" value="C:cytoplasm"/>
    <property type="evidence" value="ECO:0007669"/>
    <property type="project" value="TreeGrafter"/>
</dbReference>
<protein>
    <submittedName>
        <fullName evidence="9">Uncharacterized protein</fullName>
    </submittedName>
</protein>
<dbReference type="AlphaFoldDB" id="A0A382I3K7"/>
<evidence type="ECO:0000256" key="6">
    <source>
        <dbReference type="ARBA" id="ARBA00022842"/>
    </source>
</evidence>
<dbReference type="GO" id="GO:0005524">
    <property type="term" value="F:ATP binding"/>
    <property type="evidence" value="ECO:0007669"/>
    <property type="project" value="UniProtKB-KW"/>
</dbReference>
<feature type="domain" description="Mur ligase central" evidence="8">
    <location>
        <begin position="20"/>
        <end position="240"/>
    </location>
</feature>
<dbReference type="Pfam" id="PF08245">
    <property type="entry name" value="Mur_ligase_M"/>
    <property type="match status" value="1"/>
</dbReference>
<dbReference type="Gene3D" id="3.40.1190.10">
    <property type="entry name" value="Mur-like, catalytic domain"/>
    <property type="match status" value="1"/>
</dbReference>
<dbReference type="InterPro" id="IPR001645">
    <property type="entry name" value="Folylpolyglutamate_synth"/>
</dbReference>
<sequence length="405" mass="43967">MEEFLSATGDPQQTYPCIHVGGTNGKGSVGSMVSAVLSHGDHSVGLYTSPHLCSFRERFQVDGIPIPENELGALVEEFRSEIHRHGLTFFEAATGLAFHLFQKRGVDVAVIEVGLGGRLDATNVVVPLLTAITNITKDHSEYLGETLPEIAREKAGIIKGGVPFITTESDEEILDILKSTCVRVGAPFLSVRPDLESLDLEIEEDHTAFTISTATWGVLRIRTPLVGVHQAINGALSIALLELLPSRFRPTRTNLLEGMAGVRWPGRAQLEYFEGQTWIFDIAHNTAGARALASVLERLDLPRPIVLLIAVLGDKDWRSMLPPLFRRADHVVLTQTFSAPVKRRWDPATAAREAASPLAEISFDFKEALARVRNLAGSGTIVVTGSTHTVGDALQVLDLAAFSDS</sequence>
<dbReference type="Gene3D" id="3.90.190.20">
    <property type="entry name" value="Mur ligase, C-terminal domain"/>
    <property type="match status" value="1"/>
</dbReference>
<dbReference type="NCBIfam" id="TIGR01499">
    <property type="entry name" value="folC"/>
    <property type="match status" value="1"/>
</dbReference>
<dbReference type="SUPFAM" id="SSF53244">
    <property type="entry name" value="MurD-like peptide ligases, peptide-binding domain"/>
    <property type="match status" value="1"/>
</dbReference>
<organism evidence="9">
    <name type="scientific">marine metagenome</name>
    <dbReference type="NCBI Taxonomy" id="408172"/>
    <lineage>
        <taxon>unclassified sequences</taxon>
        <taxon>metagenomes</taxon>
        <taxon>ecological metagenomes</taxon>
    </lineage>
</organism>
<evidence type="ECO:0000256" key="4">
    <source>
        <dbReference type="ARBA" id="ARBA00022741"/>
    </source>
</evidence>
<dbReference type="InterPro" id="IPR018109">
    <property type="entry name" value="Folylpolyglutamate_synth_CS"/>
</dbReference>
<reference evidence="9" key="1">
    <citation type="submission" date="2018-05" db="EMBL/GenBank/DDBJ databases">
        <authorList>
            <person name="Lanie J.A."/>
            <person name="Ng W.-L."/>
            <person name="Kazmierczak K.M."/>
            <person name="Andrzejewski T.M."/>
            <person name="Davidsen T.M."/>
            <person name="Wayne K.J."/>
            <person name="Tettelin H."/>
            <person name="Glass J.I."/>
            <person name="Rusch D."/>
            <person name="Podicherti R."/>
            <person name="Tsui H.-C.T."/>
            <person name="Winkler M.E."/>
        </authorList>
    </citation>
    <scope>NUCLEOTIDE SEQUENCE</scope>
</reference>
<accession>A0A382I3K7</accession>
<dbReference type="InterPro" id="IPR036565">
    <property type="entry name" value="Mur-like_cat_sf"/>
</dbReference>
<evidence type="ECO:0000256" key="1">
    <source>
        <dbReference type="ARBA" id="ARBA00008276"/>
    </source>
</evidence>
<name>A0A382I3K7_9ZZZZ</name>
<keyword evidence="6" id="KW-0460">Magnesium</keyword>
<keyword evidence="2" id="KW-0436">Ligase</keyword>
<dbReference type="InterPro" id="IPR013221">
    <property type="entry name" value="Mur_ligase_cen"/>
</dbReference>
<evidence type="ECO:0000256" key="2">
    <source>
        <dbReference type="ARBA" id="ARBA00022598"/>
    </source>
</evidence>
<dbReference type="SUPFAM" id="SSF53623">
    <property type="entry name" value="MurD-like peptide ligases, catalytic domain"/>
    <property type="match status" value="1"/>
</dbReference>
<dbReference type="InterPro" id="IPR004101">
    <property type="entry name" value="Mur_ligase_C"/>
</dbReference>
<keyword evidence="5" id="KW-0067">ATP-binding</keyword>
<dbReference type="PIRSF" id="PIRSF001563">
    <property type="entry name" value="Folylpolyglu_synth"/>
    <property type="match status" value="1"/>
</dbReference>
<dbReference type="EMBL" id="UINC01064834">
    <property type="protein sequence ID" value="SVB93879.1"/>
    <property type="molecule type" value="Genomic_DNA"/>
</dbReference>
<dbReference type="Pfam" id="PF02875">
    <property type="entry name" value="Mur_ligase_C"/>
    <property type="match status" value="1"/>
</dbReference>
<proteinExistence type="inferred from homology"/>
<dbReference type="PROSITE" id="PS01012">
    <property type="entry name" value="FOLYLPOLYGLU_SYNT_2"/>
    <property type="match status" value="1"/>
</dbReference>
<dbReference type="InterPro" id="IPR036615">
    <property type="entry name" value="Mur_ligase_C_dom_sf"/>
</dbReference>
<dbReference type="PANTHER" id="PTHR11136">
    <property type="entry name" value="FOLYLPOLYGLUTAMATE SYNTHASE-RELATED"/>
    <property type="match status" value="1"/>
</dbReference>
<evidence type="ECO:0000256" key="3">
    <source>
        <dbReference type="ARBA" id="ARBA00022723"/>
    </source>
</evidence>
<dbReference type="GO" id="GO:0008841">
    <property type="term" value="F:dihydrofolate synthase activity"/>
    <property type="evidence" value="ECO:0007669"/>
    <property type="project" value="TreeGrafter"/>
</dbReference>
<evidence type="ECO:0000259" key="8">
    <source>
        <dbReference type="Pfam" id="PF08245"/>
    </source>
</evidence>
<dbReference type="GO" id="GO:0046872">
    <property type="term" value="F:metal ion binding"/>
    <property type="evidence" value="ECO:0007669"/>
    <property type="project" value="UniProtKB-KW"/>
</dbReference>
<dbReference type="PANTHER" id="PTHR11136:SF0">
    <property type="entry name" value="DIHYDROFOLATE SYNTHETASE-RELATED"/>
    <property type="match status" value="1"/>
</dbReference>
<feature type="non-terminal residue" evidence="9">
    <location>
        <position position="405"/>
    </location>
</feature>
<keyword evidence="4" id="KW-0547">Nucleotide-binding</keyword>
<feature type="domain" description="Mur ligase C-terminal" evidence="7">
    <location>
        <begin position="268"/>
        <end position="385"/>
    </location>
</feature>
<evidence type="ECO:0000313" key="9">
    <source>
        <dbReference type="EMBL" id="SVB93879.1"/>
    </source>
</evidence>
<dbReference type="GO" id="GO:0004326">
    <property type="term" value="F:tetrahydrofolylpolyglutamate synthase activity"/>
    <property type="evidence" value="ECO:0007669"/>
    <property type="project" value="InterPro"/>
</dbReference>
<comment type="similarity">
    <text evidence="1">Belongs to the folylpolyglutamate synthase family.</text>
</comment>
<gene>
    <name evidence="9" type="ORF">METZ01_LOCUS246733</name>
</gene>
<keyword evidence="3" id="KW-0479">Metal-binding</keyword>
<evidence type="ECO:0000256" key="5">
    <source>
        <dbReference type="ARBA" id="ARBA00022840"/>
    </source>
</evidence>
<evidence type="ECO:0000259" key="7">
    <source>
        <dbReference type="Pfam" id="PF02875"/>
    </source>
</evidence>